<name>M3B759_SPHMS</name>
<accession>M3B759</accession>
<protein>
    <submittedName>
        <fullName evidence="1">Uncharacterized protein</fullName>
    </submittedName>
</protein>
<dbReference type="GeneID" id="27907392"/>
<dbReference type="Proteomes" id="UP000016931">
    <property type="component" value="Unassembled WGS sequence"/>
</dbReference>
<dbReference type="AlphaFoldDB" id="M3B759"/>
<sequence>MRNCACVSRCSLALCRSSFSRVGSSLLYTACNLLKHNDDRDLVTNVSWWARRNALSRNHEHDREWHTRKRPLTRHICTPARMITHGATDGRSCSSQVSATDTMIFQLQQSFVPKTGICSKGMNLCVECRDGNWCRDTAPC</sequence>
<proteinExistence type="predicted"/>
<dbReference type="EMBL" id="KB456261">
    <property type="protein sequence ID" value="EMF15682.1"/>
    <property type="molecule type" value="Genomic_DNA"/>
</dbReference>
<organism evidence="1 2">
    <name type="scientific">Sphaerulina musiva (strain SO2202)</name>
    <name type="common">Poplar stem canker fungus</name>
    <name type="synonym">Septoria musiva</name>
    <dbReference type="NCBI Taxonomy" id="692275"/>
    <lineage>
        <taxon>Eukaryota</taxon>
        <taxon>Fungi</taxon>
        <taxon>Dikarya</taxon>
        <taxon>Ascomycota</taxon>
        <taxon>Pezizomycotina</taxon>
        <taxon>Dothideomycetes</taxon>
        <taxon>Dothideomycetidae</taxon>
        <taxon>Mycosphaerellales</taxon>
        <taxon>Mycosphaerellaceae</taxon>
        <taxon>Sphaerulina</taxon>
    </lineage>
</organism>
<dbReference type="RefSeq" id="XP_016763803.1">
    <property type="nucleotide sequence ID" value="XM_016910255.1"/>
</dbReference>
<gene>
    <name evidence="1" type="ORF">SEPMUDRAFT_80661</name>
</gene>
<keyword evidence="2" id="KW-1185">Reference proteome</keyword>
<reference evidence="1 2" key="1">
    <citation type="journal article" date="2012" name="PLoS Pathog.">
        <title>Diverse lifestyles and strategies of plant pathogenesis encoded in the genomes of eighteen Dothideomycetes fungi.</title>
        <authorList>
            <person name="Ohm R.A."/>
            <person name="Feau N."/>
            <person name="Henrissat B."/>
            <person name="Schoch C.L."/>
            <person name="Horwitz B.A."/>
            <person name="Barry K.W."/>
            <person name="Condon B.J."/>
            <person name="Copeland A.C."/>
            <person name="Dhillon B."/>
            <person name="Glaser F."/>
            <person name="Hesse C.N."/>
            <person name="Kosti I."/>
            <person name="LaButti K."/>
            <person name="Lindquist E.A."/>
            <person name="Lucas S."/>
            <person name="Salamov A.A."/>
            <person name="Bradshaw R.E."/>
            <person name="Ciuffetti L."/>
            <person name="Hamelin R.C."/>
            <person name="Kema G.H.J."/>
            <person name="Lawrence C."/>
            <person name="Scott J.A."/>
            <person name="Spatafora J.W."/>
            <person name="Turgeon B.G."/>
            <person name="de Wit P.J.G.M."/>
            <person name="Zhong S."/>
            <person name="Goodwin S.B."/>
            <person name="Grigoriev I.V."/>
        </authorList>
    </citation>
    <scope>NUCLEOTIDE SEQUENCE [LARGE SCALE GENOMIC DNA]</scope>
    <source>
        <strain evidence="1 2">SO2202</strain>
    </source>
</reference>
<evidence type="ECO:0000313" key="2">
    <source>
        <dbReference type="Proteomes" id="UP000016931"/>
    </source>
</evidence>
<dbReference type="HOGENOM" id="CLU_1836401_0_0_1"/>
<evidence type="ECO:0000313" key="1">
    <source>
        <dbReference type="EMBL" id="EMF15682.1"/>
    </source>
</evidence>